<evidence type="ECO:0000259" key="9">
    <source>
        <dbReference type="PROSITE" id="PS50076"/>
    </source>
</evidence>
<evidence type="ECO:0000256" key="3">
    <source>
        <dbReference type="ARBA" id="ARBA00022989"/>
    </source>
</evidence>
<keyword evidence="4 7" id="KW-0472">Membrane</keyword>
<keyword evidence="11" id="KW-1185">Reference proteome</keyword>
<evidence type="ECO:0000256" key="7">
    <source>
        <dbReference type="SAM" id="Phobius"/>
    </source>
</evidence>
<dbReference type="EMBL" id="BTFZ01000001">
    <property type="protein sequence ID" value="GMM33409.1"/>
    <property type="molecule type" value="Genomic_DNA"/>
</dbReference>
<dbReference type="Gene3D" id="1.10.287.110">
    <property type="entry name" value="DnaJ domain"/>
    <property type="match status" value="1"/>
</dbReference>
<reference evidence="10 11" key="1">
    <citation type="journal article" date="2023" name="Elife">
        <title>Identification of key yeast species and microbe-microbe interactions impacting larval growth of Drosophila in the wild.</title>
        <authorList>
            <person name="Mure A."/>
            <person name="Sugiura Y."/>
            <person name="Maeda R."/>
            <person name="Honda K."/>
            <person name="Sakurai N."/>
            <person name="Takahashi Y."/>
            <person name="Watada M."/>
            <person name="Katoh T."/>
            <person name="Gotoh A."/>
            <person name="Gotoh Y."/>
            <person name="Taniguchi I."/>
            <person name="Nakamura K."/>
            <person name="Hayashi T."/>
            <person name="Katayama T."/>
            <person name="Uemura T."/>
            <person name="Hattori Y."/>
        </authorList>
    </citation>
    <scope>NUCLEOTIDE SEQUENCE [LARGE SCALE GENOMIC DNA]</scope>
    <source>
        <strain evidence="10 11">SC-9</strain>
    </source>
</reference>
<evidence type="ECO:0000256" key="8">
    <source>
        <dbReference type="SAM" id="SignalP"/>
    </source>
</evidence>
<evidence type="ECO:0000256" key="2">
    <source>
        <dbReference type="ARBA" id="ARBA00022729"/>
    </source>
</evidence>
<dbReference type="Pfam" id="PF00226">
    <property type="entry name" value="DnaJ"/>
    <property type="match status" value="1"/>
</dbReference>
<dbReference type="CDD" id="cd06257">
    <property type="entry name" value="DnaJ"/>
    <property type="match status" value="1"/>
</dbReference>
<sequence length="315" mass="36501">MRINIALFFGCLVTFAIAWSNVDQELFQINYEVKKDLGEDVTFYSWLELPNGPKSSYDEINKAYRKLSRKIHPDKVKRSKFGADAKKYKRVKKRSTERYQRLSIVGEILRSSKKDRYDFFYDHGFPTYKNNTWLYQKFRPSVVMVFVGLYFLIGVFHYVLSKLQNTQNRKRLELTVDQIKRQAWPTGIPPSDGRDRMMTNEATGKTFVVKIDGSVHVVDNLDSSVLHSVNPQDIRDPEVCDNFVVKCPIWIWNSTVGKVVPGLYYTVKPRVNKATKEEKVEEVSSSKKPKKAKKQVGEKKTLPNGTVVGSRKKRN</sequence>
<dbReference type="InterPro" id="IPR001623">
    <property type="entry name" value="DnaJ_domain"/>
</dbReference>
<evidence type="ECO:0000256" key="6">
    <source>
        <dbReference type="SAM" id="MobiDB-lite"/>
    </source>
</evidence>
<dbReference type="SUPFAM" id="SSF46565">
    <property type="entry name" value="Chaperone J-domain"/>
    <property type="match status" value="1"/>
</dbReference>
<keyword evidence="3 7" id="KW-1133">Transmembrane helix</keyword>
<feature type="transmembrane region" description="Helical" evidence="7">
    <location>
        <begin position="141"/>
        <end position="160"/>
    </location>
</feature>
<protein>
    <submittedName>
        <fullName evidence="10">Erj5 protein</fullName>
    </submittedName>
</protein>
<dbReference type="RefSeq" id="XP_064850409.1">
    <property type="nucleotide sequence ID" value="XM_064994337.1"/>
</dbReference>
<feature type="compositionally biased region" description="Basic and acidic residues" evidence="6">
    <location>
        <begin position="274"/>
        <end position="285"/>
    </location>
</feature>
<proteinExistence type="predicted"/>
<dbReference type="GO" id="GO:0012505">
    <property type="term" value="C:endomembrane system"/>
    <property type="evidence" value="ECO:0007669"/>
    <property type="project" value="UniProtKB-SubCell"/>
</dbReference>
<dbReference type="Proteomes" id="UP001360560">
    <property type="component" value="Unassembled WGS sequence"/>
</dbReference>
<dbReference type="PANTHER" id="PTHR44653">
    <property type="entry name" value="DNAJ HOMOLOG SUBFAMILY C MEMBER 1"/>
    <property type="match status" value="1"/>
</dbReference>
<feature type="domain" description="J" evidence="9">
    <location>
        <begin position="42"/>
        <end position="121"/>
    </location>
</feature>
<comment type="subcellular location">
    <subcellularLocation>
        <location evidence="5">Endomembrane system</location>
        <topology evidence="5">Single-pass membrane protein</topology>
    </subcellularLocation>
</comment>
<dbReference type="GeneID" id="90071388"/>
<keyword evidence="2 8" id="KW-0732">Signal</keyword>
<dbReference type="PROSITE" id="PS50076">
    <property type="entry name" value="DNAJ_2"/>
    <property type="match status" value="1"/>
</dbReference>
<dbReference type="AlphaFoldDB" id="A0AAV5QFG6"/>
<evidence type="ECO:0000313" key="10">
    <source>
        <dbReference type="EMBL" id="GMM33409.1"/>
    </source>
</evidence>
<evidence type="ECO:0000313" key="11">
    <source>
        <dbReference type="Proteomes" id="UP001360560"/>
    </source>
</evidence>
<dbReference type="SMART" id="SM00271">
    <property type="entry name" value="DnaJ"/>
    <property type="match status" value="1"/>
</dbReference>
<comment type="caution">
    <text evidence="10">The sequence shown here is derived from an EMBL/GenBank/DDBJ whole genome shotgun (WGS) entry which is preliminary data.</text>
</comment>
<evidence type="ECO:0000256" key="4">
    <source>
        <dbReference type="ARBA" id="ARBA00023136"/>
    </source>
</evidence>
<feature type="signal peptide" evidence="8">
    <location>
        <begin position="1"/>
        <end position="18"/>
    </location>
</feature>
<organism evidence="10 11">
    <name type="scientific">Saccharomycopsis crataegensis</name>
    <dbReference type="NCBI Taxonomy" id="43959"/>
    <lineage>
        <taxon>Eukaryota</taxon>
        <taxon>Fungi</taxon>
        <taxon>Dikarya</taxon>
        <taxon>Ascomycota</taxon>
        <taxon>Saccharomycotina</taxon>
        <taxon>Saccharomycetes</taxon>
        <taxon>Saccharomycopsidaceae</taxon>
        <taxon>Saccharomycopsis</taxon>
    </lineage>
</organism>
<keyword evidence="1 7" id="KW-0812">Transmembrane</keyword>
<accession>A0AAV5QFG6</accession>
<dbReference type="InterPro" id="IPR036869">
    <property type="entry name" value="J_dom_sf"/>
</dbReference>
<dbReference type="InterPro" id="IPR052606">
    <property type="entry name" value="DnaJ_domain_protein"/>
</dbReference>
<evidence type="ECO:0000256" key="1">
    <source>
        <dbReference type="ARBA" id="ARBA00022692"/>
    </source>
</evidence>
<evidence type="ECO:0000256" key="5">
    <source>
        <dbReference type="ARBA" id="ARBA00037847"/>
    </source>
</evidence>
<gene>
    <name evidence="10" type="ORF">DASC09_007340</name>
</gene>
<name>A0AAV5QFG6_9ASCO</name>
<feature type="chain" id="PRO_5043708538" evidence="8">
    <location>
        <begin position="19"/>
        <end position="315"/>
    </location>
</feature>
<feature type="region of interest" description="Disordered" evidence="6">
    <location>
        <begin position="273"/>
        <end position="315"/>
    </location>
</feature>
<dbReference type="PANTHER" id="PTHR44653:SF2">
    <property type="entry name" value="DNAJ HOMOLOG SUBFAMILY C MEMBER 1"/>
    <property type="match status" value="1"/>
</dbReference>